<dbReference type="NCBIfam" id="TIGR00305">
    <property type="entry name" value="putative toxin-antitoxin system toxin component, PIN family"/>
    <property type="match status" value="1"/>
</dbReference>
<evidence type="ECO:0000313" key="3">
    <source>
        <dbReference type="Proteomes" id="UP000228886"/>
    </source>
</evidence>
<proteinExistence type="predicted"/>
<evidence type="ECO:0000259" key="1">
    <source>
        <dbReference type="Pfam" id="PF13470"/>
    </source>
</evidence>
<dbReference type="PANTHER" id="PTHR34610:SF3">
    <property type="entry name" value="SSL7007 PROTEIN"/>
    <property type="match status" value="1"/>
</dbReference>
<dbReference type="PANTHER" id="PTHR34610">
    <property type="entry name" value="SSL7007 PROTEIN"/>
    <property type="match status" value="1"/>
</dbReference>
<evidence type="ECO:0000313" key="2">
    <source>
        <dbReference type="EMBL" id="PIV63874.1"/>
    </source>
</evidence>
<name>A0A2M7E834_9BACT</name>
<feature type="domain" description="PIN" evidence="1">
    <location>
        <begin position="2"/>
        <end position="109"/>
    </location>
</feature>
<accession>A0A2M7E834</accession>
<protein>
    <submittedName>
        <fullName evidence="2">Putative toxin-antitoxin system toxin component, PIN family</fullName>
    </submittedName>
</protein>
<dbReference type="InterPro" id="IPR002850">
    <property type="entry name" value="PIN_toxin-like"/>
</dbReference>
<reference evidence="3" key="1">
    <citation type="submission" date="2017-09" db="EMBL/GenBank/DDBJ databases">
        <title>Depth-based differentiation of microbial function through sediment-hosted aquifers and enrichment of novel symbionts in the deep terrestrial subsurface.</title>
        <authorList>
            <person name="Probst A.J."/>
            <person name="Ladd B."/>
            <person name="Jarett J.K."/>
            <person name="Geller-Mcgrath D.E."/>
            <person name="Sieber C.M.K."/>
            <person name="Emerson J.B."/>
            <person name="Anantharaman K."/>
            <person name="Thomas B.C."/>
            <person name="Malmstrom R."/>
            <person name="Stieglmeier M."/>
            <person name="Klingl A."/>
            <person name="Woyke T."/>
            <person name="Ryan C.M."/>
            <person name="Banfield J.F."/>
        </authorList>
    </citation>
    <scope>NUCLEOTIDE SEQUENCE [LARGE SCALE GENOMIC DNA]</scope>
</reference>
<dbReference type="EMBL" id="PETL01000243">
    <property type="protein sequence ID" value="PIV63874.1"/>
    <property type="molecule type" value="Genomic_DNA"/>
</dbReference>
<dbReference type="AlphaFoldDB" id="A0A2M7E834"/>
<dbReference type="SUPFAM" id="SSF88723">
    <property type="entry name" value="PIN domain-like"/>
    <property type="match status" value="1"/>
</dbReference>
<dbReference type="Proteomes" id="UP000228886">
    <property type="component" value="Unassembled WGS sequence"/>
</dbReference>
<gene>
    <name evidence="2" type="ORF">COS11_05110</name>
</gene>
<comment type="caution">
    <text evidence="2">The sequence shown here is derived from an EMBL/GenBank/DDBJ whole genome shotgun (WGS) entry which is preliminary data.</text>
</comment>
<sequence>MKVVLDTNVVVSGLLSPFGPPGEIIRMVASGLLELCYDARILSEYQNVLTRQKFPFDQAHVEDLLKQIEACGHITTGKPLAKRLSDPDDEPFLEVALGGKAQYLITGNLKHYPVKKQQGMQVVSPSEFLEIYRKSIS</sequence>
<organism evidence="2 3">
    <name type="scientific">bacterium (Candidatus Ratteibacteria) CG01_land_8_20_14_3_00_40_19</name>
    <dbReference type="NCBI Taxonomy" id="2014290"/>
    <lineage>
        <taxon>Bacteria</taxon>
        <taxon>Candidatus Ratteibacteria</taxon>
    </lineage>
</organism>
<dbReference type="InterPro" id="IPR002716">
    <property type="entry name" value="PIN_dom"/>
</dbReference>
<dbReference type="Pfam" id="PF13470">
    <property type="entry name" value="PIN_3"/>
    <property type="match status" value="1"/>
</dbReference>
<dbReference type="InterPro" id="IPR029060">
    <property type="entry name" value="PIN-like_dom_sf"/>
</dbReference>